<dbReference type="EMBL" id="JACHLN010000004">
    <property type="protein sequence ID" value="MBB4841057.1"/>
    <property type="molecule type" value="Genomic_DNA"/>
</dbReference>
<dbReference type="RefSeq" id="WP_184170078.1">
    <property type="nucleotide sequence ID" value="NZ_JACHLN010000004.1"/>
</dbReference>
<keyword evidence="3" id="KW-1185">Reference proteome</keyword>
<dbReference type="Proteomes" id="UP000575241">
    <property type="component" value="Unassembled WGS sequence"/>
</dbReference>
<feature type="transmembrane region" description="Helical" evidence="1">
    <location>
        <begin position="165"/>
        <end position="185"/>
    </location>
</feature>
<dbReference type="AlphaFoldDB" id="A0A7W7K4S8"/>
<keyword evidence="1" id="KW-0812">Transmembrane</keyword>
<keyword evidence="1" id="KW-1133">Transmembrane helix</keyword>
<accession>A0A7W7K4S8</accession>
<proteinExistence type="predicted"/>
<sequence length="199" mass="22420">MGFVRKEWAFSLVVGALAILLLYALVLSDRYWVAASRPTVDALADVKVPPELGDMISAIDDYGVHIERVPSKVEQYIAIKRAQYAQYGVGRGVASHANMSAPRLGYSVRETTFLGMPFWYTAEYGHVLYFSSDWGVVAAPLNDLGFAALDKANGRDMRATSMIPWWSHLWGWLFLAGLGLAIWLWHRRTVRWRVENGLI</sequence>
<name>A0A7W7K4S8_9SPHN</name>
<reference evidence="2 3" key="1">
    <citation type="submission" date="2020-08" db="EMBL/GenBank/DDBJ databases">
        <title>Functional genomics of gut bacteria from endangered species of beetles.</title>
        <authorList>
            <person name="Carlos-Shanley C."/>
        </authorList>
    </citation>
    <scope>NUCLEOTIDE SEQUENCE [LARGE SCALE GENOMIC DNA]</scope>
    <source>
        <strain evidence="2 3">S00224</strain>
    </source>
</reference>
<keyword evidence="1" id="KW-0472">Membrane</keyword>
<comment type="caution">
    <text evidence="2">The sequence shown here is derived from an EMBL/GenBank/DDBJ whole genome shotgun (WGS) entry which is preliminary data.</text>
</comment>
<organism evidence="2 3">
    <name type="scientific">Sphingomonas kyeonggiensis</name>
    <dbReference type="NCBI Taxonomy" id="1268553"/>
    <lineage>
        <taxon>Bacteria</taxon>
        <taxon>Pseudomonadati</taxon>
        <taxon>Pseudomonadota</taxon>
        <taxon>Alphaproteobacteria</taxon>
        <taxon>Sphingomonadales</taxon>
        <taxon>Sphingomonadaceae</taxon>
        <taxon>Sphingomonas</taxon>
    </lineage>
</organism>
<evidence type="ECO:0000313" key="2">
    <source>
        <dbReference type="EMBL" id="MBB4841057.1"/>
    </source>
</evidence>
<protein>
    <submittedName>
        <fullName evidence="2">Uncharacterized protein</fullName>
    </submittedName>
</protein>
<evidence type="ECO:0000313" key="3">
    <source>
        <dbReference type="Proteomes" id="UP000575241"/>
    </source>
</evidence>
<gene>
    <name evidence="2" type="ORF">HNP52_004154</name>
</gene>
<evidence type="ECO:0000256" key="1">
    <source>
        <dbReference type="SAM" id="Phobius"/>
    </source>
</evidence>